<evidence type="ECO:0000256" key="2">
    <source>
        <dbReference type="ARBA" id="ARBA00022723"/>
    </source>
</evidence>
<keyword evidence="3" id="KW-0547">Nucleotide-binding</keyword>
<dbReference type="Pfam" id="PF04055">
    <property type="entry name" value="Radical_SAM"/>
    <property type="match status" value="1"/>
</dbReference>
<name>A0ABN1M1D1_9FIRM</name>
<dbReference type="RefSeq" id="WP_346043558.1">
    <property type="nucleotide sequence ID" value="NZ_BAAACP010000005.1"/>
</dbReference>
<keyword evidence="4" id="KW-0408">Iron</keyword>
<evidence type="ECO:0000313" key="10">
    <source>
        <dbReference type="Proteomes" id="UP001400965"/>
    </source>
</evidence>
<keyword evidence="6" id="KW-0342">GTP-binding</keyword>
<reference evidence="9 10" key="1">
    <citation type="journal article" date="2019" name="Int. J. Syst. Evol. Microbiol.">
        <title>The Global Catalogue of Microorganisms (GCM) 10K type strain sequencing project: providing services to taxonomists for standard genome sequencing and annotation.</title>
        <authorList>
            <consortium name="The Broad Institute Genomics Platform"/>
            <consortium name="The Broad Institute Genome Sequencing Center for Infectious Disease"/>
            <person name="Wu L."/>
            <person name="Ma J."/>
        </authorList>
    </citation>
    <scope>NUCLEOTIDE SEQUENCE [LARGE SCALE GENOMIC DNA]</scope>
    <source>
        <strain evidence="9 10">JCM 6486</strain>
    </source>
</reference>
<proteinExistence type="predicted"/>
<dbReference type="Gene3D" id="3.20.20.70">
    <property type="entry name" value="Aldolase class I"/>
    <property type="match status" value="1"/>
</dbReference>
<evidence type="ECO:0000256" key="3">
    <source>
        <dbReference type="ARBA" id="ARBA00022741"/>
    </source>
</evidence>
<dbReference type="PROSITE" id="PS51918">
    <property type="entry name" value="RADICAL_SAM"/>
    <property type="match status" value="1"/>
</dbReference>
<dbReference type="PANTHER" id="PTHR22960">
    <property type="entry name" value="MOLYBDOPTERIN COFACTOR SYNTHESIS PROTEIN A"/>
    <property type="match status" value="1"/>
</dbReference>
<protein>
    <submittedName>
        <fullName evidence="9">GTP 3',8-cyclase MoaA</fullName>
    </submittedName>
</protein>
<keyword evidence="1" id="KW-0949">S-adenosyl-L-methionine</keyword>
<evidence type="ECO:0000256" key="6">
    <source>
        <dbReference type="ARBA" id="ARBA00023134"/>
    </source>
</evidence>
<dbReference type="PANTHER" id="PTHR22960:SF0">
    <property type="entry name" value="MOLYBDENUM COFACTOR BIOSYNTHESIS PROTEIN 1"/>
    <property type="match status" value="1"/>
</dbReference>
<comment type="caution">
    <text evidence="9">The sequence shown here is derived from an EMBL/GenBank/DDBJ whole genome shotgun (WGS) entry which is preliminary data.</text>
</comment>
<keyword evidence="10" id="KW-1185">Reference proteome</keyword>
<keyword evidence="5" id="KW-0411">Iron-sulfur</keyword>
<dbReference type="InterPro" id="IPR010505">
    <property type="entry name" value="MoaA_twitch"/>
</dbReference>
<evidence type="ECO:0000259" key="8">
    <source>
        <dbReference type="PROSITE" id="PS51918"/>
    </source>
</evidence>
<accession>A0ABN1M1D1</accession>
<dbReference type="EMBL" id="BAAACP010000005">
    <property type="protein sequence ID" value="GAA0863042.1"/>
    <property type="molecule type" value="Genomic_DNA"/>
</dbReference>
<feature type="domain" description="Radical SAM core" evidence="8">
    <location>
        <begin position="1"/>
        <end position="192"/>
    </location>
</feature>
<dbReference type="Pfam" id="PF06463">
    <property type="entry name" value="Mob_synth_C"/>
    <property type="match status" value="1"/>
</dbReference>
<evidence type="ECO:0000256" key="4">
    <source>
        <dbReference type="ARBA" id="ARBA00023004"/>
    </source>
</evidence>
<dbReference type="Proteomes" id="UP001400965">
    <property type="component" value="Unassembled WGS sequence"/>
</dbReference>
<keyword evidence="7" id="KW-0501">Molybdenum cofactor biosynthesis</keyword>
<dbReference type="InterPro" id="IPR058240">
    <property type="entry name" value="rSAM_sf"/>
</dbReference>
<dbReference type="InterPro" id="IPR013785">
    <property type="entry name" value="Aldolase_TIM"/>
</dbReference>
<dbReference type="InterPro" id="IPR007197">
    <property type="entry name" value="rSAM"/>
</dbReference>
<gene>
    <name evidence="9" type="primary">moaA_1</name>
    <name evidence="9" type="ORF">GCM10008917_10790</name>
</gene>
<dbReference type="SUPFAM" id="SSF102114">
    <property type="entry name" value="Radical SAM enzymes"/>
    <property type="match status" value="1"/>
</dbReference>
<evidence type="ECO:0000313" key="9">
    <source>
        <dbReference type="EMBL" id="GAA0863042.1"/>
    </source>
</evidence>
<dbReference type="InterPro" id="IPR050105">
    <property type="entry name" value="MoCo_biosynth_MoaA/MoaC"/>
</dbReference>
<evidence type="ECO:0000256" key="5">
    <source>
        <dbReference type="ARBA" id="ARBA00023014"/>
    </source>
</evidence>
<organism evidence="9 10">
    <name type="scientific">Paraclostridium tenue</name>
    <dbReference type="NCBI Taxonomy" id="1737"/>
    <lineage>
        <taxon>Bacteria</taxon>
        <taxon>Bacillati</taxon>
        <taxon>Bacillota</taxon>
        <taxon>Clostridia</taxon>
        <taxon>Peptostreptococcales</taxon>
        <taxon>Peptostreptococcaceae</taxon>
        <taxon>Paraclostridium</taxon>
    </lineage>
</organism>
<sequence>MMDRYNREVNKLIISLGKNSILSINDLKFIIDGVTKLGINMIDLDLDDSIDELKLYDLIYYIKNECNIDYISIITDGKGISDKVSKLKSYGLTNIAIRLESLKQYKYKKLNHQININEVLETIDKCINIRLNTKIICTLINDFNIDEILDFIYLTRCLPVEVNFTELIPESSSINFFKRGYVNIQNIINNIEGLHEMNYVNQRYKYYSLDNAKGIISIDTHNDFNICRGCNEVILDENGYIKTCIHSNTGVDIKNYINKPLMFKELVRQAIYTKDKNNIESGAYYG</sequence>
<evidence type="ECO:0000256" key="1">
    <source>
        <dbReference type="ARBA" id="ARBA00022691"/>
    </source>
</evidence>
<evidence type="ECO:0000256" key="7">
    <source>
        <dbReference type="ARBA" id="ARBA00023150"/>
    </source>
</evidence>
<keyword evidence="2" id="KW-0479">Metal-binding</keyword>